<protein>
    <submittedName>
        <fullName evidence="2">Uncharacterized protein</fullName>
    </submittedName>
</protein>
<organism evidence="2 3">
    <name type="scientific">Haloferula rosea</name>
    <dbReference type="NCBI Taxonomy" id="490093"/>
    <lineage>
        <taxon>Bacteria</taxon>
        <taxon>Pseudomonadati</taxon>
        <taxon>Verrucomicrobiota</taxon>
        <taxon>Verrucomicrobiia</taxon>
        <taxon>Verrucomicrobiales</taxon>
        <taxon>Verrucomicrobiaceae</taxon>
        <taxon>Haloferula</taxon>
    </lineage>
</organism>
<name>A0A934RBG7_9BACT</name>
<comment type="caution">
    <text evidence="2">The sequence shown here is derived from an EMBL/GenBank/DDBJ whole genome shotgun (WGS) entry which is preliminary data.</text>
</comment>
<feature type="compositionally biased region" description="Polar residues" evidence="1">
    <location>
        <begin position="46"/>
        <end position="61"/>
    </location>
</feature>
<gene>
    <name evidence="2" type="ORF">JIN81_05895</name>
</gene>
<evidence type="ECO:0000313" key="2">
    <source>
        <dbReference type="EMBL" id="MBK1826542.1"/>
    </source>
</evidence>
<evidence type="ECO:0000313" key="3">
    <source>
        <dbReference type="Proteomes" id="UP000658278"/>
    </source>
</evidence>
<reference evidence="2" key="1">
    <citation type="submission" date="2021-01" db="EMBL/GenBank/DDBJ databases">
        <title>Modified the classification status of verrucomicrobia.</title>
        <authorList>
            <person name="Feng X."/>
        </authorList>
    </citation>
    <scope>NUCLEOTIDE SEQUENCE</scope>
    <source>
        <strain evidence="2">KCTC 22201</strain>
    </source>
</reference>
<accession>A0A934RBG7</accession>
<dbReference type="EMBL" id="JAENII010000003">
    <property type="protein sequence ID" value="MBK1826542.1"/>
    <property type="molecule type" value="Genomic_DNA"/>
</dbReference>
<dbReference type="Proteomes" id="UP000658278">
    <property type="component" value="Unassembled WGS sequence"/>
</dbReference>
<proteinExistence type="predicted"/>
<keyword evidence="3" id="KW-1185">Reference proteome</keyword>
<feature type="region of interest" description="Disordered" evidence="1">
    <location>
        <begin position="27"/>
        <end position="68"/>
    </location>
</feature>
<sequence>MKNHLITSTAIALISFALPSCIVVEENGSSSSTSGSTSNQPSASQAGFTQPLTATKGSGSVTIREGSRMLGTCRTASPNVEETRWWSEQEQLVVKSRGNHGPATVQLFDSRTGRELGRVMAYEAANGPAWARSMAE</sequence>
<feature type="compositionally biased region" description="Low complexity" evidence="1">
    <location>
        <begin position="27"/>
        <end position="45"/>
    </location>
</feature>
<evidence type="ECO:0000256" key="1">
    <source>
        <dbReference type="SAM" id="MobiDB-lite"/>
    </source>
</evidence>
<dbReference type="AlphaFoldDB" id="A0A934RBG7"/>
<dbReference type="RefSeq" id="WP_200277591.1">
    <property type="nucleotide sequence ID" value="NZ_JAENII010000003.1"/>
</dbReference>